<evidence type="ECO:0000256" key="1">
    <source>
        <dbReference type="SAM" id="Phobius"/>
    </source>
</evidence>
<evidence type="ECO:0000313" key="3">
    <source>
        <dbReference type="Proteomes" id="UP001482513"/>
    </source>
</evidence>
<gene>
    <name evidence="2" type="ORF">NC992_21920</name>
</gene>
<reference evidence="2 3" key="1">
    <citation type="submission" date="2022-04" db="EMBL/GenBank/DDBJ databases">
        <title>Positive selection, recombination, and allopatry shape intraspecific diversity of widespread and dominant cyanobacteria.</title>
        <authorList>
            <person name="Wei J."/>
            <person name="Shu W."/>
            <person name="Hu C."/>
        </authorList>
    </citation>
    <scope>NUCLEOTIDE SEQUENCE [LARGE SCALE GENOMIC DNA]</scope>
    <source>
        <strain evidence="2 3">DQ-A4</strain>
    </source>
</reference>
<name>A0ABV0K9U8_9CYAN</name>
<keyword evidence="1" id="KW-0812">Transmembrane</keyword>
<keyword evidence="3" id="KW-1185">Reference proteome</keyword>
<protein>
    <submittedName>
        <fullName evidence="2">Uncharacterized protein</fullName>
    </submittedName>
</protein>
<proteinExistence type="predicted"/>
<dbReference type="Proteomes" id="UP001482513">
    <property type="component" value="Unassembled WGS sequence"/>
</dbReference>
<accession>A0ABV0K9U8</accession>
<feature type="transmembrane region" description="Helical" evidence="1">
    <location>
        <begin position="31"/>
        <end position="58"/>
    </location>
</feature>
<keyword evidence="1" id="KW-1133">Transmembrane helix</keyword>
<evidence type="ECO:0000313" key="2">
    <source>
        <dbReference type="EMBL" id="MEP0949552.1"/>
    </source>
</evidence>
<dbReference type="RefSeq" id="WP_190695173.1">
    <property type="nucleotide sequence ID" value="NZ_JAMPKX010000012.1"/>
</dbReference>
<keyword evidence="1" id="KW-0472">Membrane</keyword>
<comment type="caution">
    <text evidence="2">The sequence shown here is derived from an EMBL/GenBank/DDBJ whole genome shotgun (WGS) entry which is preliminary data.</text>
</comment>
<sequence length="123" mass="13124">MNHWKGAAALTVSGALVMGQAAQVRANPVAVPAVAACVASVGCVVGVVAIAGVTYWVLSNNGQELRIPVLSYTPNPEQQVEDWEDYVWADNEQQVRRKCSLLAEQYTGQGGSLVTVVRVRRAS</sequence>
<dbReference type="EMBL" id="JAMPKX010000012">
    <property type="protein sequence ID" value="MEP0949552.1"/>
    <property type="molecule type" value="Genomic_DNA"/>
</dbReference>
<organism evidence="2 3">
    <name type="scientific">Leptolyngbya subtilissima DQ-A4</name>
    <dbReference type="NCBI Taxonomy" id="2933933"/>
    <lineage>
        <taxon>Bacteria</taxon>
        <taxon>Bacillati</taxon>
        <taxon>Cyanobacteriota</taxon>
        <taxon>Cyanophyceae</taxon>
        <taxon>Leptolyngbyales</taxon>
        <taxon>Leptolyngbyaceae</taxon>
        <taxon>Leptolyngbya group</taxon>
        <taxon>Leptolyngbya</taxon>
    </lineage>
</organism>